<evidence type="ECO:0000313" key="3">
    <source>
        <dbReference type="Proteomes" id="UP000076842"/>
    </source>
</evidence>
<reference evidence="2 3" key="1">
    <citation type="journal article" date="2016" name="Mol. Biol. Evol.">
        <title>Comparative Genomics of Early-Diverging Mushroom-Forming Fungi Provides Insights into the Origins of Lignocellulose Decay Capabilities.</title>
        <authorList>
            <person name="Nagy L.G."/>
            <person name="Riley R."/>
            <person name="Tritt A."/>
            <person name="Adam C."/>
            <person name="Daum C."/>
            <person name="Floudas D."/>
            <person name="Sun H."/>
            <person name="Yadav J.S."/>
            <person name="Pangilinan J."/>
            <person name="Larsson K.H."/>
            <person name="Matsuura K."/>
            <person name="Barry K."/>
            <person name="Labutti K."/>
            <person name="Kuo R."/>
            <person name="Ohm R.A."/>
            <person name="Bhattacharya S.S."/>
            <person name="Shirouzu T."/>
            <person name="Yoshinaga Y."/>
            <person name="Martin F.M."/>
            <person name="Grigoriev I.V."/>
            <person name="Hibbett D.S."/>
        </authorList>
    </citation>
    <scope>NUCLEOTIDE SEQUENCE [LARGE SCALE GENOMIC DNA]</scope>
    <source>
        <strain evidence="2 3">HHB12733</strain>
    </source>
</reference>
<dbReference type="OrthoDB" id="185373at2759"/>
<evidence type="ECO:0000256" key="1">
    <source>
        <dbReference type="SAM" id="MobiDB-lite"/>
    </source>
</evidence>
<evidence type="ECO:0000313" key="2">
    <source>
        <dbReference type="EMBL" id="KZT60912.1"/>
    </source>
</evidence>
<organism evidence="2 3">
    <name type="scientific">Calocera cornea HHB12733</name>
    <dbReference type="NCBI Taxonomy" id="1353952"/>
    <lineage>
        <taxon>Eukaryota</taxon>
        <taxon>Fungi</taxon>
        <taxon>Dikarya</taxon>
        <taxon>Basidiomycota</taxon>
        <taxon>Agaricomycotina</taxon>
        <taxon>Dacrymycetes</taxon>
        <taxon>Dacrymycetales</taxon>
        <taxon>Dacrymycetaceae</taxon>
        <taxon>Calocera</taxon>
    </lineage>
</organism>
<dbReference type="Proteomes" id="UP000076842">
    <property type="component" value="Unassembled WGS sequence"/>
</dbReference>
<protein>
    <submittedName>
        <fullName evidence="2">Uncharacterized protein</fullName>
    </submittedName>
</protein>
<feature type="region of interest" description="Disordered" evidence="1">
    <location>
        <begin position="781"/>
        <end position="824"/>
    </location>
</feature>
<proteinExistence type="predicted"/>
<dbReference type="InParanoid" id="A0A165IS92"/>
<feature type="compositionally biased region" description="Basic and acidic residues" evidence="1">
    <location>
        <begin position="786"/>
        <end position="807"/>
    </location>
</feature>
<dbReference type="EMBL" id="KV423927">
    <property type="protein sequence ID" value="KZT60912.1"/>
    <property type="molecule type" value="Genomic_DNA"/>
</dbReference>
<dbReference type="Gene3D" id="1.25.40.10">
    <property type="entry name" value="Tetratricopeptide repeat domain"/>
    <property type="match status" value="1"/>
</dbReference>
<dbReference type="STRING" id="1353952.A0A165IS92"/>
<name>A0A165IS92_9BASI</name>
<dbReference type="AlphaFoldDB" id="A0A165IS92"/>
<accession>A0A165IS92</accession>
<keyword evidence="3" id="KW-1185">Reference proteome</keyword>
<dbReference type="InterPro" id="IPR011990">
    <property type="entry name" value="TPR-like_helical_dom_sf"/>
</dbReference>
<feature type="compositionally biased region" description="Polar residues" evidence="1">
    <location>
        <begin position="809"/>
        <end position="824"/>
    </location>
</feature>
<sequence>MSAALHWHAAHLGHVFRARTILPTAFSAAQRVVRLMSNSIPDRADYEHVNKVLTGEAHEPYPSAPPSSALFEDDTDEYAAFAPLSAPETSDSSTALNLMLREQLRERQIGPALSLLDELDAAGVPIQQDADFALVEQDEFRPEDARAFIRLWSNVPDYDRTKVGQPQAERFAGIMKLFFDQGTDIVQMSTFALLAASKGYGRFVGGQVISHLVRYASPEYAESFLEQLLEKVRRHPSSKYRYTSLRQWWYNLIIRGQTINLRPACAAQVLLRARNELRIKIDEGSYGLLLLELAKQEQNDLLWVIKRLARRDYPGHEWNIETDAAPDDLLGLATGGRLRDILLERQSDNSAALAMRGILDFPPHVGTKHIADFIEDCVAEGRQQVLDTIDNWANDSHIGSPGGRPAFWAGRWSTGVMLYFYRQRQHREVIKNYLHRFQVYGVPIEEIFVDGPDLAPSAPLQLWPAPFAQALLIKAMIWSKPPYSRDYERHIRLYEKWLRYFERCAPDRTSAHYRRPQASAVETPDDEEMVANNQIDLGDASFSPAAAHGLPTYTAWHHFVKWALWENVRRGRKFMLRVLHDMKRLGVPPGTILWTELLIQLVSQRHHRLAFYFADRMEGKEAHISDLDWPPEYRFLRDFQDNLPRPTVVMYGALLHRCMKTAVAYREWAVGALDAAQEVRQRMIQLGYAASPEHMQRTAAMFKDLDKILHWQAMWRQPEQQKAWLWNSLQRYKDMPNDKFEYDHNLNFVPRTGRFDCKENRLKRRIPGARTFRETVRLAASALKTPNHDARADRNDPAPKPTTHPEDQMSPNGVETLNNHAHHT</sequence>
<gene>
    <name evidence="2" type="ORF">CALCODRAFT_506546</name>
</gene>